<dbReference type="GO" id="GO:0005886">
    <property type="term" value="C:plasma membrane"/>
    <property type="evidence" value="ECO:0007669"/>
    <property type="project" value="TreeGrafter"/>
</dbReference>
<keyword evidence="5" id="KW-1185">Reference proteome</keyword>
<organism evidence="4 5">
    <name type="scientific">Dicentrarchus labrax</name>
    <name type="common">European seabass</name>
    <name type="synonym">Morone labrax</name>
    <dbReference type="NCBI Taxonomy" id="13489"/>
    <lineage>
        <taxon>Eukaryota</taxon>
        <taxon>Metazoa</taxon>
        <taxon>Chordata</taxon>
        <taxon>Craniata</taxon>
        <taxon>Vertebrata</taxon>
        <taxon>Euteleostomi</taxon>
        <taxon>Actinopterygii</taxon>
        <taxon>Neopterygii</taxon>
        <taxon>Teleostei</taxon>
        <taxon>Neoteleostei</taxon>
        <taxon>Acanthomorphata</taxon>
        <taxon>Eupercaria</taxon>
        <taxon>Moronidae</taxon>
        <taxon>Dicentrarchus</taxon>
    </lineage>
</organism>
<dbReference type="InterPro" id="IPR050357">
    <property type="entry name" value="Arrestin_domain-protein"/>
</dbReference>
<evidence type="ECO:0000256" key="2">
    <source>
        <dbReference type="SAM" id="MobiDB-lite"/>
    </source>
</evidence>
<dbReference type="Pfam" id="PF00339">
    <property type="entry name" value="Arrestin_N"/>
    <property type="match status" value="2"/>
</dbReference>
<sequence length="394" mass="42766">MSRIKDFKVTHEAVNPQDTFSAGDTVTGTVTFTLTKETKVKSLLVKLKGDANVHWTEGSGDDKSRPKELCTVLPQGAHSFTFELKFPQGDFPSSFKGEYGKIVYILEAKMSRSWRMASNAQKELKFVSKSFSLPGQVAVCCPQSGSVDKNVGVFSKEKVRMSATIDKNICSPGDTLFVVATISNSSSKTMRAKFNLLQTAVYRASGSTTSSEISLCKMAGDNIPLNSEETVSCQLKVPDDAIYTLHNCEILSVDYCVKVYLDISFAIDPEVVFPLNIVPSGFANLHPGQAMGPYPAGAVGAPSYSDFPPPAFPTAPNPTQQLNPTSGYNQWPQQPAPYGYPNAAFPPVPYQAPTAPPMFQQGEQPPNYMPLSLPSHDTVGRTGSDDAELQKEHK</sequence>
<reference evidence="4" key="2">
    <citation type="submission" date="2025-09" db="UniProtKB">
        <authorList>
            <consortium name="Ensembl"/>
        </authorList>
    </citation>
    <scope>IDENTIFICATION</scope>
</reference>
<evidence type="ECO:0000256" key="1">
    <source>
        <dbReference type="ARBA" id="ARBA00005298"/>
    </source>
</evidence>
<dbReference type="AlphaFoldDB" id="A0A8C4DTF9"/>
<accession>A0A8C4DTF9</accession>
<dbReference type="Gene3D" id="2.60.40.640">
    <property type="match status" value="2"/>
</dbReference>
<name>A0A8C4DTF9_DICLA</name>
<dbReference type="InterPro" id="IPR014756">
    <property type="entry name" value="Ig_E-set"/>
</dbReference>
<dbReference type="GO" id="GO:0005737">
    <property type="term" value="C:cytoplasm"/>
    <property type="evidence" value="ECO:0007669"/>
    <property type="project" value="TreeGrafter"/>
</dbReference>
<evidence type="ECO:0000259" key="3">
    <source>
        <dbReference type="SMART" id="SM01017"/>
    </source>
</evidence>
<comment type="similarity">
    <text evidence="1">Belongs to the arrestin family.</text>
</comment>
<dbReference type="PANTHER" id="PTHR11188">
    <property type="entry name" value="ARRESTIN DOMAIN CONTAINING PROTEIN"/>
    <property type="match status" value="1"/>
</dbReference>
<dbReference type="SMART" id="SM01017">
    <property type="entry name" value="Arrestin_C"/>
    <property type="match status" value="1"/>
</dbReference>
<dbReference type="Ensembl" id="ENSDLAT00005009784.2">
    <property type="protein sequence ID" value="ENSDLAP00005008910.2"/>
    <property type="gene ID" value="ENSDLAG00005004747.2"/>
</dbReference>
<proteinExistence type="inferred from homology"/>
<dbReference type="Proteomes" id="UP000694389">
    <property type="component" value="Unassembled WGS sequence"/>
</dbReference>
<feature type="region of interest" description="Disordered" evidence="2">
    <location>
        <begin position="351"/>
        <end position="394"/>
    </location>
</feature>
<feature type="domain" description="Arrestin C-terminal-like" evidence="3">
    <location>
        <begin position="155"/>
        <end position="282"/>
    </location>
</feature>
<dbReference type="GO" id="GO:0007399">
    <property type="term" value="P:nervous system development"/>
    <property type="evidence" value="ECO:0007669"/>
    <property type="project" value="UniProtKB-ARBA"/>
</dbReference>
<dbReference type="GeneTree" id="ENSGT00940000164012"/>
<dbReference type="InterPro" id="IPR011021">
    <property type="entry name" value="Arrestin-like_N"/>
</dbReference>
<dbReference type="GO" id="GO:0015031">
    <property type="term" value="P:protein transport"/>
    <property type="evidence" value="ECO:0007669"/>
    <property type="project" value="TreeGrafter"/>
</dbReference>
<protein>
    <recommendedName>
        <fullName evidence="3">Arrestin C-terminal-like domain-containing protein</fullName>
    </recommendedName>
</protein>
<dbReference type="PANTHER" id="PTHR11188:SF135">
    <property type="entry name" value="ARRESTIN DOMAIN CONTAINING 3-LIKE-RELATED"/>
    <property type="match status" value="1"/>
</dbReference>
<dbReference type="Pfam" id="PF02752">
    <property type="entry name" value="Arrestin_C"/>
    <property type="match status" value="1"/>
</dbReference>
<dbReference type="SUPFAM" id="SSF81296">
    <property type="entry name" value="E set domains"/>
    <property type="match status" value="2"/>
</dbReference>
<dbReference type="InterPro" id="IPR014752">
    <property type="entry name" value="Arrestin-like_C"/>
</dbReference>
<reference evidence="4" key="1">
    <citation type="submission" date="2025-08" db="UniProtKB">
        <authorList>
            <consortium name="Ensembl"/>
        </authorList>
    </citation>
    <scope>IDENTIFICATION</scope>
</reference>
<evidence type="ECO:0000313" key="4">
    <source>
        <dbReference type="Ensembl" id="ENSDLAP00005008910.2"/>
    </source>
</evidence>
<dbReference type="InterPro" id="IPR011022">
    <property type="entry name" value="Arrestin_C-like"/>
</dbReference>
<evidence type="ECO:0000313" key="5">
    <source>
        <dbReference type="Proteomes" id="UP000694389"/>
    </source>
</evidence>